<dbReference type="RefSeq" id="WP_066882740.1">
    <property type="nucleotide sequence ID" value="NZ_LODL01000019.1"/>
</dbReference>
<dbReference type="PANTHER" id="PTHR39431">
    <property type="entry name" value="FRPA/C-RELATED PROTEIN"/>
    <property type="match status" value="1"/>
</dbReference>
<sequence length="353" mass="38587">MKIASANLQMASSHVSLQQRETRESLSMWVGQRRPNLPDEDSRPNRSLTDTVALSDAAKSAQSSECGASESDAAVDHDPKLNLIRSMLEYLTGRRFKIFDAVDLQPRTEPAAFGNANAPASQAASPPPPAGYGVEYDYHESYTETEQTSFSASGSVTTADGWSISFDLQLSMQRTYHEESNISLRLGDAARKVDPLVLNFSGNAAQLTDQRFAFDLNADGSKEQINFVGQCSGFLVFDRNRDGHINNGQELFGPTSGDGFQELAALDDDKNGWIDENDAAYQQLQVWSRNAANEDLLQSLTEAGVGAISLSRIETPFQIKNYANQMLGEIRNSGVFLQEDGRAGTIQQIDLTA</sequence>
<reference evidence="2 3" key="1">
    <citation type="submission" date="2015-12" db="EMBL/GenBank/DDBJ databases">
        <title>Nitrous oxide reduction kinetics distinguish bacteria harboring typical versus atypical NosZ.</title>
        <authorList>
            <person name="Yoon S."/>
            <person name="Nissen S."/>
            <person name="Park D."/>
            <person name="Sanford R.A."/>
            <person name="Loeffler F.E."/>
        </authorList>
    </citation>
    <scope>NUCLEOTIDE SEQUENCE [LARGE SCALE GENOMIC DNA]</scope>
    <source>
        <strain evidence="2 3">ATCC BAA-841</strain>
    </source>
</reference>
<feature type="compositionally biased region" description="Polar residues" evidence="1">
    <location>
        <begin position="1"/>
        <end position="19"/>
    </location>
</feature>
<evidence type="ECO:0000256" key="1">
    <source>
        <dbReference type="SAM" id="MobiDB-lite"/>
    </source>
</evidence>
<dbReference type="EMBL" id="LODL01000019">
    <property type="protein sequence ID" value="KXB30942.1"/>
    <property type="molecule type" value="Genomic_DNA"/>
</dbReference>
<dbReference type="AlphaFoldDB" id="A0A133XJ23"/>
<dbReference type="PANTHER" id="PTHR39431:SF1">
    <property type="entry name" value="FRPA_C-RELATED PROTEIN"/>
    <property type="match status" value="1"/>
</dbReference>
<evidence type="ECO:0000313" key="3">
    <source>
        <dbReference type="Proteomes" id="UP000070186"/>
    </source>
</evidence>
<organism evidence="2 3">
    <name type="scientific">Dechloromonas denitrificans</name>
    <dbReference type="NCBI Taxonomy" id="281362"/>
    <lineage>
        <taxon>Bacteria</taxon>
        <taxon>Pseudomonadati</taxon>
        <taxon>Pseudomonadota</taxon>
        <taxon>Betaproteobacteria</taxon>
        <taxon>Rhodocyclales</taxon>
        <taxon>Azonexaceae</taxon>
        <taxon>Dechloromonas</taxon>
    </lineage>
</organism>
<dbReference type="Proteomes" id="UP000070186">
    <property type="component" value="Unassembled WGS sequence"/>
</dbReference>
<proteinExistence type="predicted"/>
<feature type="region of interest" description="Disordered" evidence="1">
    <location>
        <begin position="1"/>
        <end position="47"/>
    </location>
</feature>
<evidence type="ECO:0008006" key="4">
    <source>
        <dbReference type="Google" id="ProtNLM"/>
    </source>
</evidence>
<keyword evidence="3" id="KW-1185">Reference proteome</keyword>
<dbReference type="STRING" id="281362.AT959_09535"/>
<accession>A0A133XJ23</accession>
<comment type="caution">
    <text evidence="2">The sequence shown here is derived from an EMBL/GenBank/DDBJ whole genome shotgun (WGS) entry which is preliminary data.</text>
</comment>
<protein>
    <recommendedName>
        <fullName evidence="4">VCBS repeat-containing protein</fullName>
    </recommendedName>
</protein>
<evidence type="ECO:0000313" key="2">
    <source>
        <dbReference type="EMBL" id="KXB30942.1"/>
    </source>
</evidence>
<gene>
    <name evidence="2" type="ORF">AT959_09535</name>
</gene>
<name>A0A133XJ23_9RHOO</name>